<comment type="catalytic activity">
    <reaction evidence="7">
        <text>hydrogencarbonate + H(+) = CO2 + H2O</text>
        <dbReference type="Rhea" id="RHEA:10748"/>
        <dbReference type="ChEBI" id="CHEBI:15377"/>
        <dbReference type="ChEBI" id="CHEBI:15378"/>
        <dbReference type="ChEBI" id="CHEBI:16526"/>
        <dbReference type="ChEBI" id="CHEBI:17544"/>
        <dbReference type="EC" id="4.2.1.1"/>
    </reaction>
</comment>
<evidence type="ECO:0000313" key="9">
    <source>
        <dbReference type="Proteomes" id="UP000254938"/>
    </source>
</evidence>
<dbReference type="PANTHER" id="PTHR11002">
    <property type="entry name" value="CARBONIC ANHYDRASE"/>
    <property type="match status" value="1"/>
</dbReference>
<dbReference type="GO" id="GO:0008270">
    <property type="term" value="F:zinc ion binding"/>
    <property type="evidence" value="ECO:0007669"/>
    <property type="project" value="InterPro"/>
</dbReference>
<evidence type="ECO:0000256" key="5">
    <source>
        <dbReference type="ARBA" id="ARBA00022833"/>
    </source>
</evidence>
<dbReference type="EMBL" id="UGKQ01000007">
    <property type="protein sequence ID" value="STS83149.1"/>
    <property type="molecule type" value="Genomic_DNA"/>
</dbReference>
<comment type="similarity">
    <text evidence="2">Belongs to the beta-class carbonic anhydrase family.</text>
</comment>
<dbReference type="SUPFAM" id="SSF53056">
    <property type="entry name" value="beta-carbonic anhydrase, cab"/>
    <property type="match status" value="1"/>
</dbReference>
<protein>
    <recommendedName>
        <fullName evidence="3">carbonic anhydrase</fullName>
        <ecNumber evidence="3">4.2.1.1</ecNumber>
    </recommendedName>
</protein>
<evidence type="ECO:0000256" key="2">
    <source>
        <dbReference type="ARBA" id="ARBA00006217"/>
    </source>
</evidence>
<reference evidence="8 9" key="1">
    <citation type="submission" date="2018-06" db="EMBL/GenBank/DDBJ databases">
        <authorList>
            <consortium name="Pathogen Informatics"/>
            <person name="Doyle S."/>
        </authorList>
    </citation>
    <scope>NUCLEOTIDE SEQUENCE [LARGE SCALE GENOMIC DNA]</scope>
    <source>
        <strain evidence="8 9">NCTC9140</strain>
    </source>
</reference>
<comment type="cofactor">
    <cofactor evidence="1">
        <name>Zn(2+)</name>
        <dbReference type="ChEBI" id="CHEBI:29105"/>
    </cofactor>
</comment>
<keyword evidence="4" id="KW-0479">Metal-binding</keyword>
<dbReference type="InterPro" id="IPR001765">
    <property type="entry name" value="Carbonic_anhydrase"/>
</dbReference>
<dbReference type="EC" id="4.2.1.1" evidence="3"/>
<evidence type="ECO:0000256" key="4">
    <source>
        <dbReference type="ARBA" id="ARBA00022723"/>
    </source>
</evidence>
<evidence type="ECO:0000256" key="7">
    <source>
        <dbReference type="ARBA" id="ARBA00048348"/>
    </source>
</evidence>
<accession>A0A377TUK1</accession>
<dbReference type="Gene3D" id="3.40.1050.10">
    <property type="entry name" value="Carbonic anhydrase"/>
    <property type="match status" value="1"/>
</dbReference>
<dbReference type="Proteomes" id="UP000254938">
    <property type="component" value="Unassembled WGS sequence"/>
</dbReference>
<keyword evidence="6 8" id="KW-0456">Lyase</keyword>
<dbReference type="PANTHER" id="PTHR11002:SF76">
    <property type="entry name" value="CARBONIC ANHYDRASE"/>
    <property type="match status" value="1"/>
</dbReference>
<dbReference type="AlphaFoldDB" id="A0A377TUK1"/>
<sequence>MPMPRKRWWKRKTWASETDKVNGMVQENVIAQLNNIKTHPSVAVGLRDHTLRLHGWFYDIETGDIQALDKNTKSFVSLSENPDVFFE</sequence>
<dbReference type="GO" id="GO:0004089">
    <property type="term" value="F:carbonate dehydratase activity"/>
    <property type="evidence" value="ECO:0007669"/>
    <property type="project" value="UniProtKB-EC"/>
</dbReference>
<evidence type="ECO:0000256" key="6">
    <source>
        <dbReference type="ARBA" id="ARBA00023239"/>
    </source>
</evidence>
<evidence type="ECO:0000256" key="3">
    <source>
        <dbReference type="ARBA" id="ARBA00012925"/>
    </source>
</evidence>
<proteinExistence type="inferred from homology"/>
<evidence type="ECO:0000313" key="8">
    <source>
        <dbReference type="EMBL" id="STS83149.1"/>
    </source>
</evidence>
<evidence type="ECO:0000256" key="1">
    <source>
        <dbReference type="ARBA" id="ARBA00001947"/>
    </source>
</evidence>
<organism evidence="8 9">
    <name type="scientific">Klebsiella pneumoniae</name>
    <dbReference type="NCBI Taxonomy" id="573"/>
    <lineage>
        <taxon>Bacteria</taxon>
        <taxon>Pseudomonadati</taxon>
        <taxon>Pseudomonadota</taxon>
        <taxon>Gammaproteobacteria</taxon>
        <taxon>Enterobacterales</taxon>
        <taxon>Enterobacteriaceae</taxon>
        <taxon>Klebsiella/Raoultella group</taxon>
        <taxon>Klebsiella</taxon>
        <taxon>Klebsiella pneumoniae complex</taxon>
    </lineage>
</organism>
<dbReference type="InterPro" id="IPR036874">
    <property type="entry name" value="Carbonic_anhydrase_sf"/>
</dbReference>
<dbReference type="Pfam" id="PF00484">
    <property type="entry name" value="Pro_CA"/>
    <property type="match status" value="1"/>
</dbReference>
<keyword evidence="5" id="KW-0862">Zinc</keyword>
<gene>
    <name evidence="8" type="primary">cynT_1</name>
    <name evidence="8" type="ORF">NCTC9140_04908</name>
</gene>
<name>A0A377TUK1_KLEPN</name>